<name>A0A0W8FWT6_9ZZZZ</name>
<organism evidence="2">
    <name type="scientific">hydrocarbon metagenome</name>
    <dbReference type="NCBI Taxonomy" id="938273"/>
    <lineage>
        <taxon>unclassified sequences</taxon>
        <taxon>metagenomes</taxon>
        <taxon>ecological metagenomes</taxon>
    </lineage>
</organism>
<dbReference type="InterPro" id="IPR029068">
    <property type="entry name" value="Glyas_Bleomycin-R_OHBP_Dase"/>
</dbReference>
<dbReference type="InterPro" id="IPR025870">
    <property type="entry name" value="Glyoxalase-like_dom"/>
</dbReference>
<reference evidence="2" key="1">
    <citation type="journal article" date="2015" name="Proc. Natl. Acad. Sci. U.S.A.">
        <title>Networks of energetic and metabolic interactions define dynamics in microbial communities.</title>
        <authorList>
            <person name="Embree M."/>
            <person name="Liu J.K."/>
            <person name="Al-Bassam M.M."/>
            <person name="Zengler K."/>
        </authorList>
    </citation>
    <scope>NUCLEOTIDE SEQUENCE</scope>
</reference>
<gene>
    <name evidence="2" type="ORF">ASZ90_004839</name>
</gene>
<dbReference type="PROSITE" id="PS51819">
    <property type="entry name" value="VOC"/>
    <property type="match status" value="1"/>
</dbReference>
<dbReference type="SUPFAM" id="SSF54593">
    <property type="entry name" value="Glyoxalase/Bleomycin resistance protein/Dihydroxybiphenyl dioxygenase"/>
    <property type="match status" value="1"/>
</dbReference>
<comment type="caution">
    <text evidence="2">The sequence shown here is derived from an EMBL/GenBank/DDBJ whole genome shotgun (WGS) entry which is preliminary data.</text>
</comment>
<sequence>MINKSHTILYVEDQQASTEFYSKLLNIDPTLNVPGMTEFTLIDNSILGLMPAAGIKKLLKEKIELPQKIINTPRAEIYLVVDNAAAYIKRAQEMNVVVLEDFKERNWGHRVIYFEDLDGYIIAFAEEIK</sequence>
<feature type="domain" description="VOC" evidence="1">
    <location>
        <begin position="3"/>
        <end position="127"/>
    </location>
</feature>
<dbReference type="AlphaFoldDB" id="A0A0W8FWT6"/>
<dbReference type="Gene3D" id="3.30.720.110">
    <property type="match status" value="1"/>
</dbReference>
<dbReference type="Pfam" id="PF12681">
    <property type="entry name" value="Glyoxalase_2"/>
    <property type="match status" value="1"/>
</dbReference>
<accession>A0A0W8FWT6</accession>
<protein>
    <recommendedName>
        <fullName evidence="1">VOC domain-containing protein</fullName>
    </recommendedName>
</protein>
<dbReference type="EMBL" id="LNQE01000711">
    <property type="protein sequence ID" value="KUG25341.1"/>
    <property type="molecule type" value="Genomic_DNA"/>
</dbReference>
<evidence type="ECO:0000313" key="2">
    <source>
        <dbReference type="EMBL" id="KUG25341.1"/>
    </source>
</evidence>
<proteinExistence type="predicted"/>
<dbReference type="InterPro" id="IPR037523">
    <property type="entry name" value="VOC_core"/>
</dbReference>
<evidence type="ECO:0000259" key="1">
    <source>
        <dbReference type="PROSITE" id="PS51819"/>
    </source>
</evidence>
<dbReference type="Gene3D" id="3.30.720.120">
    <property type="match status" value="1"/>
</dbReference>